<organism evidence="1">
    <name type="scientific">uncultured Caudovirales phage</name>
    <dbReference type="NCBI Taxonomy" id="2100421"/>
    <lineage>
        <taxon>Viruses</taxon>
        <taxon>Duplodnaviria</taxon>
        <taxon>Heunggongvirae</taxon>
        <taxon>Uroviricota</taxon>
        <taxon>Caudoviricetes</taxon>
        <taxon>Peduoviridae</taxon>
        <taxon>Maltschvirus</taxon>
        <taxon>Maltschvirus maltsch</taxon>
    </lineage>
</organism>
<accession>A0A6J5M7P0</accession>
<name>A0A6J5M7P0_9CAUD</name>
<proteinExistence type="predicted"/>
<dbReference type="EMBL" id="LR796367">
    <property type="protein sequence ID" value="CAB4139799.1"/>
    <property type="molecule type" value="Genomic_DNA"/>
</dbReference>
<sequence length="65" mass="7508">MDKLMFLLIFCAGSLLLIGCLAIAEVSKTYEKLRQCELSNDDLELKEMIRDFVTTNFKKEYGEQP</sequence>
<evidence type="ECO:0000313" key="1">
    <source>
        <dbReference type="EMBL" id="CAB4139799.1"/>
    </source>
</evidence>
<protein>
    <submittedName>
        <fullName evidence="1">Uncharacterized protein</fullName>
    </submittedName>
</protein>
<gene>
    <name evidence="1" type="ORF">UFOVP353_40</name>
</gene>
<reference evidence="1" key="1">
    <citation type="submission" date="2020-04" db="EMBL/GenBank/DDBJ databases">
        <authorList>
            <person name="Chiriac C."/>
            <person name="Salcher M."/>
            <person name="Ghai R."/>
            <person name="Kavagutti S V."/>
        </authorList>
    </citation>
    <scope>NUCLEOTIDE SEQUENCE</scope>
</reference>
<dbReference type="PROSITE" id="PS51257">
    <property type="entry name" value="PROKAR_LIPOPROTEIN"/>
    <property type="match status" value="1"/>
</dbReference>